<dbReference type="PANTHER" id="PTHR33745:SF3">
    <property type="entry name" value="RSBT CO-ANTAGONIST PROTEIN RSBRC"/>
    <property type="match status" value="1"/>
</dbReference>
<keyword evidence="5" id="KW-1185">Reference proteome</keyword>
<dbReference type="InterPro" id="IPR036513">
    <property type="entry name" value="STAS_dom_sf"/>
</dbReference>
<dbReference type="Gene3D" id="2.10.70.100">
    <property type="match status" value="1"/>
</dbReference>
<dbReference type="InterPro" id="IPR013656">
    <property type="entry name" value="PAS_4"/>
</dbReference>
<protein>
    <submittedName>
        <fullName evidence="4">PAS domain-containing protein</fullName>
    </submittedName>
</protein>
<dbReference type="Pfam" id="PF08447">
    <property type="entry name" value="PAS_3"/>
    <property type="match status" value="1"/>
</dbReference>
<dbReference type="SUPFAM" id="SSF52091">
    <property type="entry name" value="SpoIIaa-like"/>
    <property type="match status" value="1"/>
</dbReference>
<evidence type="ECO:0000313" key="5">
    <source>
        <dbReference type="Proteomes" id="UP001221686"/>
    </source>
</evidence>
<dbReference type="SUPFAM" id="SSF55785">
    <property type="entry name" value="PYP-like sensor domain (PAS domain)"/>
    <property type="match status" value="2"/>
</dbReference>
<dbReference type="PROSITE" id="PS50801">
    <property type="entry name" value="STAS"/>
    <property type="match status" value="1"/>
</dbReference>
<dbReference type="CDD" id="cd07041">
    <property type="entry name" value="STAS_RsbR_RsbS_like"/>
    <property type="match status" value="1"/>
</dbReference>
<dbReference type="InterPro" id="IPR013655">
    <property type="entry name" value="PAS_fold_3"/>
</dbReference>
<dbReference type="InterPro" id="IPR000700">
    <property type="entry name" value="PAS-assoc_C"/>
</dbReference>
<comment type="caution">
    <text evidence="4">The sequence shown here is derived from an EMBL/GenBank/DDBJ whole genome shotgun (WGS) entry which is preliminary data.</text>
</comment>
<keyword evidence="1" id="KW-0597">Phosphoprotein</keyword>
<evidence type="ECO:0000256" key="1">
    <source>
        <dbReference type="ARBA" id="ARBA00022553"/>
    </source>
</evidence>
<dbReference type="PANTHER" id="PTHR33745">
    <property type="entry name" value="RSBT ANTAGONIST PROTEIN RSBS-RELATED"/>
    <property type="match status" value="1"/>
</dbReference>
<organism evidence="4 5">
    <name type="scientific">Nannocystis bainbridge</name>
    <dbReference type="NCBI Taxonomy" id="2995303"/>
    <lineage>
        <taxon>Bacteria</taxon>
        <taxon>Pseudomonadati</taxon>
        <taxon>Myxococcota</taxon>
        <taxon>Polyangia</taxon>
        <taxon>Nannocystales</taxon>
        <taxon>Nannocystaceae</taxon>
        <taxon>Nannocystis</taxon>
    </lineage>
</organism>
<dbReference type="RefSeq" id="WP_272091842.1">
    <property type="nucleotide sequence ID" value="NZ_JAQNDL010000005.1"/>
</dbReference>
<evidence type="ECO:0000259" key="2">
    <source>
        <dbReference type="PROSITE" id="PS50113"/>
    </source>
</evidence>
<evidence type="ECO:0000259" key="3">
    <source>
        <dbReference type="PROSITE" id="PS50801"/>
    </source>
</evidence>
<dbReference type="InterPro" id="IPR051932">
    <property type="entry name" value="Bact_StressResp_Reg"/>
</dbReference>
<dbReference type="Gene3D" id="3.30.750.24">
    <property type="entry name" value="STAS domain"/>
    <property type="match status" value="1"/>
</dbReference>
<dbReference type="InterPro" id="IPR035965">
    <property type="entry name" value="PAS-like_dom_sf"/>
</dbReference>
<accession>A0ABT5ECY5</accession>
<dbReference type="SMART" id="SM00086">
    <property type="entry name" value="PAC"/>
    <property type="match status" value="2"/>
</dbReference>
<dbReference type="Pfam" id="PF08448">
    <property type="entry name" value="PAS_4"/>
    <property type="match status" value="1"/>
</dbReference>
<feature type="domain" description="PAC" evidence="2">
    <location>
        <begin position="215"/>
        <end position="266"/>
    </location>
</feature>
<dbReference type="InterPro" id="IPR002645">
    <property type="entry name" value="STAS_dom"/>
</dbReference>
<dbReference type="InterPro" id="IPR001610">
    <property type="entry name" value="PAC"/>
</dbReference>
<dbReference type="PROSITE" id="PS50113">
    <property type="entry name" value="PAC"/>
    <property type="match status" value="1"/>
</dbReference>
<sequence length="412" mass="45462">MATETQRAALDRMTRALHLSGAAVFEFEDLAADDPLAADAPAFYDERVAALLGHPGDAPPVLGTWLAALHPDERERLRAARRELLLAGGSASIEYRVVIGGATRWWQEQSEAATTRPGRASLVAVVRDITDERSEQEDARRSVELLRQTQAAGAVGGWEVDLVNNTLYWTAETHRLHEVPPGFVPDLATAINFYAPEHVPIISAAVERCMRGEPYDVELEIVTYRGRRRHVQAAGVPYYEDGRLIRLYGIFRDITDLRRREDELRAQIEIIAQQDSAIRQLSTPIIQLWDHILTLPLVGTIDAARAAHIMERLLAEVTRTRARFAILDLTGVEALDDATADHLVRLVRAVDLLGARGALCGLQPGVADSLTASGIELGGVVTYRNLHEALQRCIHALGRARPNVTPQMSSRT</sequence>
<evidence type="ECO:0000313" key="4">
    <source>
        <dbReference type="EMBL" id="MDC0723298.1"/>
    </source>
</evidence>
<gene>
    <name evidence="4" type="ORF">POL25_40830</name>
</gene>
<dbReference type="Pfam" id="PF01740">
    <property type="entry name" value="STAS"/>
    <property type="match status" value="1"/>
</dbReference>
<dbReference type="Gene3D" id="3.30.450.20">
    <property type="entry name" value="PAS domain"/>
    <property type="match status" value="2"/>
</dbReference>
<name>A0ABT5ECY5_9BACT</name>
<dbReference type="EMBL" id="JAQNDL010000005">
    <property type="protein sequence ID" value="MDC0723298.1"/>
    <property type="molecule type" value="Genomic_DNA"/>
</dbReference>
<reference evidence="4 5" key="1">
    <citation type="submission" date="2022-11" db="EMBL/GenBank/DDBJ databases">
        <title>Minimal conservation of predation-associated metabolite biosynthetic gene clusters underscores biosynthetic potential of Myxococcota including descriptions for ten novel species: Archangium lansinium sp. nov., Myxococcus landrumus sp. nov., Nannocystis bai.</title>
        <authorList>
            <person name="Ahearne A."/>
            <person name="Stevens C."/>
            <person name="Dowd S."/>
        </authorList>
    </citation>
    <scope>NUCLEOTIDE SEQUENCE [LARGE SCALE GENOMIC DNA]</scope>
    <source>
        <strain evidence="4 5">BB15-2</strain>
    </source>
</reference>
<proteinExistence type="predicted"/>
<dbReference type="Proteomes" id="UP001221686">
    <property type="component" value="Unassembled WGS sequence"/>
</dbReference>
<feature type="domain" description="STAS" evidence="3">
    <location>
        <begin position="282"/>
        <end position="393"/>
    </location>
</feature>